<name>A0ABS4KY47_STRAV</name>
<reference evidence="1 2" key="1">
    <citation type="submission" date="2021-03" db="EMBL/GenBank/DDBJ databases">
        <title>Genomic Encyclopedia of Type Strains, Phase IV (KMG-IV): sequencing the most valuable type-strain genomes for metagenomic binning, comparative biology and taxonomic classification.</title>
        <authorList>
            <person name="Goeker M."/>
        </authorList>
    </citation>
    <scope>NUCLEOTIDE SEQUENCE [LARGE SCALE GENOMIC DNA]</scope>
    <source>
        <strain evidence="1 2">DSM 40526</strain>
    </source>
</reference>
<sequence>MDSVPPENEQPPSAAESLPGAWCHGRLYELFHGAAPADEEAPAAVARACVDLMDVSGASVSLYGGPEIR</sequence>
<gene>
    <name evidence="1" type="ORF">J2Z77_000748</name>
</gene>
<dbReference type="EMBL" id="JAGGLQ010000001">
    <property type="protein sequence ID" value="MBP2034964.1"/>
    <property type="molecule type" value="Genomic_DNA"/>
</dbReference>
<protein>
    <submittedName>
        <fullName evidence="1">Uncharacterized protein</fullName>
    </submittedName>
</protein>
<accession>A0ABS4KY47</accession>
<proteinExistence type="predicted"/>
<evidence type="ECO:0000313" key="2">
    <source>
        <dbReference type="Proteomes" id="UP001519310"/>
    </source>
</evidence>
<evidence type="ECO:0000313" key="1">
    <source>
        <dbReference type="EMBL" id="MBP2034964.1"/>
    </source>
</evidence>
<dbReference type="Proteomes" id="UP001519310">
    <property type="component" value="Unassembled WGS sequence"/>
</dbReference>
<keyword evidence="2" id="KW-1185">Reference proteome</keyword>
<organism evidence="1 2">
    <name type="scientific">Streptomyces avidinii</name>
    <dbReference type="NCBI Taxonomy" id="1895"/>
    <lineage>
        <taxon>Bacteria</taxon>
        <taxon>Bacillati</taxon>
        <taxon>Actinomycetota</taxon>
        <taxon>Actinomycetes</taxon>
        <taxon>Kitasatosporales</taxon>
        <taxon>Streptomycetaceae</taxon>
        <taxon>Streptomyces</taxon>
    </lineage>
</organism>
<comment type="caution">
    <text evidence="1">The sequence shown here is derived from an EMBL/GenBank/DDBJ whole genome shotgun (WGS) entry which is preliminary data.</text>
</comment>